<organism evidence="1 2">
    <name type="scientific">Nephila pilipes</name>
    <name type="common">Giant wood spider</name>
    <name type="synonym">Nephila maculata</name>
    <dbReference type="NCBI Taxonomy" id="299642"/>
    <lineage>
        <taxon>Eukaryota</taxon>
        <taxon>Metazoa</taxon>
        <taxon>Ecdysozoa</taxon>
        <taxon>Arthropoda</taxon>
        <taxon>Chelicerata</taxon>
        <taxon>Arachnida</taxon>
        <taxon>Araneae</taxon>
        <taxon>Araneomorphae</taxon>
        <taxon>Entelegynae</taxon>
        <taxon>Araneoidea</taxon>
        <taxon>Nephilidae</taxon>
        <taxon>Nephila</taxon>
    </lineage>
</organism>
<evidence type="ECO:0000313" key="2">
    <source>
        <dbReference type="Proteomes" id="UP000887013"/>
    </source>
</evidence>
<reference evidence="1" key="1">
    <citation type="submission" date="2020-08" db="EMBL/GenBank/DDBJ databases">
        <title>Multicomponent nature underlies the extraordinary mechanical properties of spider dragline silk.</title>
        <authorList>
            <person name="Kono N."/>
            <person name="Nakamura H."/>
            <person name="Mori M."/>
            <person name="Yoshida Y."/>
            <person name="Ohtoshi R."/>
            <person name="Malay A.D."/>
            <person name="Moran D.A.P."/>
            <person name="Tomita M."/>
            <person name="Numata K."/>
            <person name="Arakawa K."/>
        </authorList>
    </citation>
    <scope>NUCLEOTIDE SEQUENCE</scope>
</reference>
<sequence>MTRRHLNWNAKFIHQSVRELLIHHYAAKVCQRYGSLPLLVRNVHGSFKRQQHSSSFAVRAGGAVLCGGGRRRYGRRSPMLYAATAMA</sequence>
<accession>A0A8X6MSP9</accession>
<evidence type="ECO:0000313" key="1">
    <source>
        <dbReference type="EMBL" id="GFS75861.1"/>
    </source>
</evidence>
<dbReference type="EMBL" id="BMAW01050546">
    <property type="protein sequence ID" value="GFS75861.1"/>
    <property type="molecule type" value="Genomic_DNA"/>
</dbReference>
<protein>
    <submittedName>
        <fullName evidence="1">Uncharacterized protein</fullName>
    </submittedName>
</protein>
<gene>
    <name evidence="1" type="ORF">NPIL_91121</name>
</gene>
<keyword evidence="2" id="KW-1185">Reference proteome</keyword>
<name>A0A8X6MSP9_NEPPI</name>
<comment type="caution">
    <text evidence="1">The sequence shown here is derived from an EMBL/GenBank/DDBJ whole genome shotgun (WGS) entry which is preliminary data.</text>
</comment>
<proteinExistence type="predicted"/>
<dbReference type="Proteomes" id="UP000887013">
    <property type="component" value="Unassembled WGS sequence"/>
</dbReference>
<dbReference type="AlphaFoldDB" id="A0A8X6MSP9"/>